<name>D4F269_EDWTA</name>
<dbReference type="GO" id="GO:0005737">
    <property type="term" value="C:cytoplasm"/>
    <property type="evidence" value="ECO:0007669"/>
    <property type="project" value="UniProtKB-SubCell"/>
</dbReference>
<feature type="binding site" evidence="8">
    <location>
        <begin position="35"/>
        <end position="40"/>
    </location>
    <ligand>
        <name>ATP</name>
        <dbReference type="ChEBI" id="CHEBI:30616"/>
    </ligand>
</feature>
<keyword evidence="6 8" id="KW-0067">ATP-binding</keyword>
<reference evidence="10 11" key="1">
    <citation type="submission" date="2010-02" db="EMBL/GenBank/DDBJ databases">
        <authorList>
            <person name="Weinstock G."/>
            <person name="Sodergren E."/>
            <person name="Clifton S."/>
            <person name="Fulton L."/>
            <person name="Fulton B."/>
            <person name="Courtney L."/>
            <person name="Fronick C."/>
            <person name="Harrison M."/>
            <person name="Strong C."/>
            <person name="Farmer C."/>
            <person name="Delahaunty K."/>
            <person name="Markovic C."/>
            <person name="Hall O."/>
            <person name="Minx P."/>
            <person name="Tomlinson C."/>
            <person name="Mitreva M."/>
            <person name="Nelson J."/>
            <person name="Hou S."/>
            <person name="Wollam A."/>
            <person name="Pepin K.H."/>
            <person name="Johnson M."/>
            <person name="Bhonagiri V."/>
            <person name="Zhang X."/>
            <person name="Suruliraj S."/>
            <person name="Warren W."/>
            <person name="Chinwalla A."/>
            <person name="Mardis E.R."/>
            <person name="Wilson R.K."/>
        </authorList>
    </citation>
    <scope>NUCLEOTIDE SEQUENCE [LARGE SCALE GENOMIC DNA]</scope>
    <source>
        <strain evidence="10 11">ATCC 23685</strain>
    </source>
</reference>
<dbReference type="Proteomes" id="UP000003692">
    <property type="component" value="Unassembled WGS sequence"/>
</dbReference>
<evidence type="ECO:0000256" key="1">
    <source>
        <dbReference type="ARBA" id="ARBA00009018"/>
    </source>
</evidence>
<dbReference type="PANTHER" id="PTHR10695:SF46">
    <property type="entry name" value="BIFUNCTIONAL COENZYME A SYNTHASE-RELATED"/>
    <property type="match status" value="1"/>
</dbReference>
<protein>
    <recommendedName>
        <fullName evidence="8 9">Dephospho-CoA kinase</fullName>
        <ecNumber evidence="8 9">2.7.1.24</ecNumber>
    </recommendedName>
    <alternativeName>
        <fullName evidence="8">Dephosphocoenzyme A kinase</fullName>
    </alternativeName>
</protein>
<evidence type="ECO:0000256" key="5">
    <source>
        <dbReference type="ARBA" id="ARBA00022777"/>
    </source>
</evidence>
<dbReference type="FunFam" id="3.40.50.300:FF:000518">
    <property type="entry name" value="Dephospho-CoA kinase"/>
    <property type="match status" value="1"/>
</dbReference>
<dbReference type="NCBIfam" id="TIGR00152">
    <property type="entry name" value="dephospho-CoA kinase"/>
    <property type="match status" value="1"/>
</dbReference>
<keyword evidence="7 8" id="KW-0173">Coenzyme A biosynthesis</keyword>
<dbReference type="GO" id="GO:0005524">
    <property type="term" value="F:ATP binding"/>
    <property type="evidence" value="ECO:0007669"/>
    <property type="project" value="UniProtKB-UniRule"/>
</dbReference>
<evidence type="ECO:0000256" key="4">
    <source>
        <dbReference type="ARBA" id="ARBA00022741"/>
    </source>
</evidence>
<keyword evidence="5 8" id="KW-0418">Kinase</keyword>
<keyword evidence="4 8" id="KW-0547">Nucleotide-binding</keyword>
<sequence length="231" mass="24917">MIRRSANFFAMPSCHRLLSQDLLMAYTVALTGGIGSGKSTVADAFARLGVPLVDADVIARQLVAPGSPVLAQIVTHFGAALLQADGQLDRAALRQIIFTHPSEKAWLDALLHPQIQAETRHQLAHISAPYALWVVPLLVENRLTTQADRILVVDLPIEQQLARTQARDGVSREQAQRILAAQATRQQRLAWADDIIDNSGSAEALIPQVAALHRHYLALAQAASSPTGSPA</sequence>
<dbReference type="PROSITE" id="PS51219">
    <property type="entry name" value="DPCK"/>
    <property type="match status" value="1"/>
</dbReference>
<dbReference type="GO" id="GO:0015937">
    <property type="term" value="P:coenzyme A biosynthetic process"/>
    <property type="evidence" value="ECO:0007669"/>
    <property type="project" value="UniProtKB-UniRule"/>
</dbReference>
<dbReference type="HOGENOM" id="CLU_057180_1_2_6"/>
<comment type="similarity">
    <text evidence="1 8">Belongs to the CoaE family.</text>
</comment>
<accession>D4F269</accession>
<evidence type="ECO:0000313" key="11">
    <source>
        <dbReference type="Proteomes" id="UP000003692"/>
    </source>
</evidence>
<dbReference type="Gene3D" id="3.40.50.300">
    <property type="entry name" value="P-loop containing nucleotide triphosphate hydrolases"/>
    <property type="match status" value="1"/>
</dbReference>
<evidence type="ECO:0000256" key="3">
    <source>
        <dbReference type="ARBA" id="ARBA00022679"/>
    </source>
</evidence>
<dbReference type="PANTHER" id="PTHR10695">
    <property type="entry name" value="DEPHOSPHO-COA KINASE-RELATED"/>
    <property type="match status" value="1"/>
</dbReference>
<dbReference type="AlphaFoldDB" id="D4F269"/>
<comment type="catalytic activity">
    <reaction evidence="8">
        <text>3'-dephospho-CoA + ATP = ADP + CoA + H(+)</text>
        <dbReference type="Rhea" id="RHEA:18245"/>
        <dbReference type="ChEBI" id="CHEBI:15378"/>
        <dbReference type="ChEBI" id="CHEBI:30616"/>
        <dbReference type="ChEBI" id="CHEBI:57287"/>
        <dbReference type="ChEBI" id="CHEBI:57328"/>
        <dbReference type="ChEBI" id="CHEBI:456216"/>
        <dbReference type="EC" id="2.7.1.24"/>
    </reaction>
</comment>
<comment type="subcellular location">
    <subcellularLocation>
        <location evidence="8">Cytoplasm</location>
    </subcellularLocation>
</comment>
<dbReference type="UniPathway" id="UPA00241">
    <property type="reaction ID" value="UER00356"/>
</dbReference>
<comment type="pathway">
    <text evidence="8">Cofactor biosynthesis; coenzyme A biosynthesis; CoA from (R)-pantothenate: step 5/5.</text>
</comment>
<dbReference type="EC" id="2.7.1.24" evidence="8 9"/>
<evidence type="ECO:0000256" key="6">
    <source>
        <dbReference type="ARBA" id="ARBA00022840"/>
    </source>
</evidence>
<dbReference type="CDD" id="cd02022">
    <property type="entry name" value="DPCK"/>
    <property type="match status" value="1"/>
</dbReference>
<dbReference type="SUPFAM" id="SSF52540">
    <property type="entry name" value="P-loop containing nucleoside triphosphate hydrolases"/>
    <property type="match status" value="1"/>
</dbReference>
<dbReference type="InterPro" id="IPR001977">
    <property type="entry name" value="Depp_CoAkinase"/>
</dbReference>
<comment type="caution">
    <text evidence="10">The sequence shown here is derived from an EMBL/GenBank/DDBJ whole genome shotgun (WGS) entry which is preliminary data.</text>
</comment>
<evidence type="ECO:0000256" key="8">
    <source>
        <dbReference type="HAMAP-Rule" id="MF_00376"/>
    </source>
</evidence>
<dbReference type="HAMAP" id="MF_00376">
    <property type="entry name" value="Dephospho_CoA_kinase"/>
    <property type="match status" value="1"/>
</dbReference>
<dbReference type="Pfam" id="PF01121">
    <property type="entry name" value="CoaE"/>
    <property type="match status" value="1"/>
</dbReference>
<evidence type="ECO:0000313" key="10">
    <source>
        <dbReference type="EMBL" id="EFE24182.1"/>
    </source>
</evidence>
<gene>
    <name evidence="8 10" type="primary">coaE</name>
    <name evidence="10" type="ORF">EDWATA_00813</name>
</gene>
<proteinExistence type="inferred from homology"/>
<evidence type="ECO:0000256" key="7">
    <source>
        <dbReference type="ARBA" id="ARBA00022993"/>
    </source>
</evidence>
<evidence type="ECO:0000256" key="2">
    <source>
        <dbReference type="ARBA" id="ARBA00022490"/>
    </source>
</evidence>
<keyword evidence="3 8" id="KW-0808">Transferase</keyword>
<organism evidence="10 11">
    <name type="scientific">Edwardsiella tarda ATCC 23685</name>
    <dbReference type="NCBI Taxonomy" id="500638"/>
    <lineage>
        <taxon>Bacteria</taxon>
        <taxon>Pseudomonadati</taxon>
        <taxon>Pseudomonadota</taxon>
        <taxon>Gammaproteobacteria</taxon>
        <taxon>Enterobacterales</taxon>
        <taxon>Hafniaceae</taxon>
        <taxon>Edwardsiella</taxon>
    </lineage>
</organism>
<dbReference type="GO" id="GO:0004140">
    <property type="term" value="F:dephospho-CoA kinase activity"/>
    <property type="evidence" value="ECO:0007669"/>
    <property type="project" value="UniProtKB-UniRule"/>
</dbReference>
<dbReference type="InterPro" id="IPR027417">
    <property type="entry name" value="P-loop_NTPase"/>
</dbReference>
<comment type="function">
    <text evidence="8">Catalyzes the phosphorylation of the 3'-hydroxyl group of dephosphocoenzyme A to form coenzyme A.</text>
</comment>
<evidence type="ECO:0000256" key="9">
    <source>
        <dbReference type="NCBIfam" id="TIGR00152"/>
    </source>
</evidence>
<keyword evidence="2 8" id="KW-0963">Cytoplasm</keyword>
<dbReference type="EMBL" id="ADGK01000030">
    <property type="protein sequence ID" value="EFE24182.1"/>
    <property type="molecule type" value="Genomic_DNA"/>
</dbReference>